<gene>
    <name evidence="1" type="ORF">KPSA1_00109</name>
</gene>
<comment type="caution">
    <text evidence="1">The sequence shown here is derived from an EMBL/GenBank/DDBJ whole genome shotgun (WGS) entry which is preliminary data.</text>
</comment>
<dbReference type="Proteomes" id="UP000247480">
    <property type="component" value="Unassembled WGS sequence"/>
</dbReference>
<evidence type="ECO:0000313" key="2">
    <source>
        <dbReference type="Proteomes" id="UP000247480"/>
    </source>
</evidence>
<dbReference type="EMBL" id="BGJZ01000003">
    <property type="protein sequence ID" value="GBH06777.1"/>
    <property type="molecule type" value="Genomic_DNA"/>
</dbReference>
<accession>A0A2V0Q457</accession>
<sequence length="89" mass="9695">MPADRDKIAGFGFRRGQPAVFQNPVRLLHGAQTDTVFDAQGAYRRQTVAGPVKAVFDARAEQFGKIDVERHGVLSNGSTLQGNTDQPKI</sequence>
<proteinExistence type="predicted"/>
<name>A0A2V0Q457_PSESF</name>
<reference evidence="1 2" key="1">
    <citation type="submission" date="2018-04" db="EMBL/GenBank/DDBJ databases">
        <title>Draft genome sequence of Pseudomonas syringae pv. actinidiae biovar 1 strains isolated from kiwifruit in Kagawa prefecture.</title>
        <authorList>
            <person name="Tabuchi M."/>
            <person name="Saito M."/>
            <person name="Fujiwara S."/>
            <person name="Sasa N."/>
            <person name="Akimitsu K."/>
            <person name="Gomi K."/>
            <person name="Konishi-Sugita S."/>
            <person name="Hamano K."/>
            <person name="Kataoka I."/>
        </authorList>
    </citation>
    <scope>NUCLEOTIDE SEQUENCE [LARGE SCALE GENOMIC DNA]</scope>
    <source>
        <strain evidence="1 2">MAFF212206</strain>
    </source>
</reference>
<dbReference type="AlphaFoldDB" id="A0A2V0Q457"/>
<organism evidence="1 2">
    <name type="scientific">Pseudomonas syringae pv. actinidiae</name>
    <dbReference type="NCBI Taxonomy" id="103796"/>
    <lineage>
        <taxon>Bacteria</taxon>
        <taxon>Pseudomonadati</taxon>
        <taxon>Pseudomonadota</taxon>
        <taxon>Gammaproteobacteria</taxon>
        <taxon>Pseudomonadales</taxon>
        <taxon>Pseudomonadaceae</taxon>
        <taxon>Pseudomonas</taxon>
        <taxon>Pseudomonas syringae</taxon>
    </lineage>
</organism>
<protein>
    <submittedName>
        <fullName evidence="1">Cupin domain protein related to quercetin dioxygenase</fullName>
    </submittedName>
</protein>
<keyword evidence="1" id="KW-0560">Oxidoreductase</keyword>
<evidence type="ECO:0000313" key="1">
    <source>
        <dbReference type="EMBL" id="GBH06777.1"/>
    </source>
</evidence>
<dbReference type="GO" id="GO:0051213">
    <property type="term" value="F:dioxygenase activity"/>
    <property type="evidence" value="ECO:0007669"/>
    <property type="project" value="UniProtKB-KW"/>
</dbReference>
<keyword evidence="1" id="KW-0223">Dioxygenase</keyword>